<evidence type="ECO:0000313" key="2">
    <source>
        <dbReference type="EMBL" id="NMM93359.1"/>
    </source>
</evidence>
<organism evidence="2 3">
    <name type="scientific">Bifidobacterium oedipodis</name>
    <dbReference type="NCBI Taxonomy" id="2675322"/>
    <lineage>
        <taxon>Bacteria</taxon>
        <taxon>Bacillati</taxon>
        <taxon>Actinomycetota</taxon>
        <taxon>Actinomycetes</taxon>
        <taxon>Bifidobacteriales</taxon>
        <taxon>Bifidobacteriaceae</taxon>
        <taxon>Bifidobacterium</taxon>
    </lineage>
</organism>
<evidence type="ECO:0000313" key="3">
    <source>
        <dbReference type="Proteomes" id="UP000532194"/>
    </source>
</evidence>
<keyword evidence="1" id="KW-0812">Transmembrane</keyword>
<reference evidence="2 3" key="1">
    <citation type="submission" date="2020-02" db="EMBL/GenBank/DDBJ databases">
        <title>Characterization of phylogenetic diversity of novel bifidobacterial species isolated in Czech ZOOs.</title>
        <authorList>
            <person name="Lugli G.A."/>
            <person name="Vera N.B."/>
            <person name="Ventura M."/>
        </authorList>
    </citation>
    <scope>NUCLEOTIDE SEQUENCE [LARGE SCALE GENOMIC DNA]</scope>
    <source>
        <strain evidence="2 3">DSM 109957</strain>
    </source>
</reference>
<dbReference type="Proteomes" id="UP000532194">
    <property type="component" value="Unassembled WGS sequence"/>
</dbReference>
<keyword evidence="3" id="KW-1185">Reference proteome</keyword>
<proteinExistence type="predicted"/>
<dbReference type="EMBL" id="JAAIII010000001">
    <property type="protein sequence ID" value="NMM93359.1"/>
    <property type="molecule type" value="Genomic_DNA"/>
</dbReference>
<feature type="transmembrane region" description="Helical" evidence="1">
    <location>
        <begin position="6"/>
        <end position="26"/>
    </location>
</feature>
<keyword evidence="1" id="KW-0472">Membrane</keyword>
<accession>A0A7Y0EN56</accession>
<comment type="caution">
    <text evidence="2">The sequence shown here is derived from an EMBL/GenBank/DDBJ whole genome shotgun (WGS) entry which is preliminary data.</text>
</comment>
<name>A0A7Y0EN56_9BIFI</name>
<keyword evidence="1" id="KW-1133">Transmembrane helix</keyword>
<evidence type="ECO:0000256" key="1">
    <source>
        <dbReference type="SAM" id="Phobius"/>
    </source>
</evidence>
<sequence>MITTIFTVIGIVLGIVGLVYMFYALCRPEKF</sequence>
<dbReference type="AlphaFoldDB" id="A0A7Y0EN56"/>
<evidence type="ECO:0008006" key="4">
    <source>
        <dbReference type="Google" id="ProtNLM"/>
    </source>
</evidence>
<protein>
    <recommendedName>
        <fullName evidence="4">Potassium-transporting ATPase subunit F</fullName>
    </recommendedName>
</protein>
<gene>
    <name evidence="2" type="ORF">G1C95_0544</name>
</gene>